<evidence type="ECO:0000256" key="3">
    <source>
        <dbReference type="ARBA" id="ARBA00022723"/>
    </source>
</evidence>
<keyword evidence="2 9" id="KW-0436">Ligase</keyword>
<dbReference type="SUPFAM" id="SSF50249">
    <property type="entry name" value="Nucleic acid-binding proteins"/>
    <property type="match status" value="1"/>
</dbReference>
<feature type="binding site" evidence="9">
    <location>
        <position position="420"/>
    </location>
    <ligand>
        <name>Mg(2+)</name>
        <dbReference type="ChEBI" id="CHEBI:18420"/>
        <label>1</label>
    </ligand>
</feature>
<dbReference type="InterPro" id="IPR044136">
    <property type="entry name" value="Lys-tRNA-ligase_II_N"/>
</dbReference>
<evidence type="ECO:0000256" key="4">
    <source>
        <dbReference type="ARBA" id="ARBA00022741"/>
    </source>
</evidence>
<evidence type="ECO:0000256" key="2">
    <source>
        <dbReference type="ARBA" id="ARBA00022598"/>
    </source>
</evidence>
<dbReference type="GO" id="GO:0006430">
    <property type="term" value="P:lysyl-tRNA aminoacylation"/>
    <property type="evidence" value="ECO:0007669"/>
    <property type="project" value="UniProtKB-UniRule"/>
</dbReference>
<evidence type="ECO:0000256" key="10">
    <source>
        <dbReference type="RuleBase" id="RU000336"/>
    </source>
</evidence>
<comment type="cofactor">
    <cofactor evidence="9 10">
        <name>Mg(2+)</name>
        <dbReference type="ChEBI" id="CHEBI:18420"/>
    </cofactor>
    <text evidence="9 10">Binds 3 Mg(2+) ions per subunit.</text>
</comment>
<keyword evidence="5 9" id="KW-0067">ATP-binding</keyword>
<dbReference type="PANTHER" id="PTHR42918:SF15">
    <property type="entry name" value="LYSINE--TRNA LIGASE, CHLOROPLASTIC_MITOCHONDRIAL"/>
    <property type="match status" value="1"/>
</dbReference>
<feature type="binding site" evidence="9">
    <location>
        <position position="413"/>
    </location>
    <ligand>
        <name>Mg(2+)</name>
        <dbReference type="ChEBI" id="CHEBI:18420"/>
        <label>1</label>
    </ligand>
</feature>
<keyword evidence="3 9" id="KW-0479">Metal-binding</keyword>
<protein>
    <recommendedName>
        <fullName evidence="9">Lysine--tRNA ligase</fullName>
        <ecNumber evidence="9">6.1.1.6</ecNumber>
    </recommendedName>
    <alternativeName>
        <fullName evidence="9">Lysyl-tRNA synthetase</fullName>
        <shortName evidence="9">LysRS</shortName>
    </alternativeName>
</protein>
<evidence type="ECO:0000256" key="1">
    <source>
        <dbReference type="ARBA" id="ARBA00008226"/>
    </source>
</evidence>
<dbReference type="EMBL" id="JAACAK010000067">
    <property type="protein sequence ID" value="NIR75290.1"/>
    <property type="molecule type" value="Genomic_DNA"/>
</dbReference>
<reference evidence="12 13" key="1">
    <citation type="submission" date="2020-01" db="EMBL/GenBank/DDBJ databases">
        <title>Genomes assembled from Gulf of Kutch pelagic sediment metagenomes.</title>
        <authorList>
            <person name="Chandrashekar M."/>
            <person name="Mahajan M.S."/>
            <person name="Dave K.J."/>
            <person name="Vatsa P."/>
            <person name="Nathani N.M."/>
        </authorList>
    </citation>
    <scope>NUCLEOTIDE SEQUENCE [LARGE SCALE GENOMIC DNA]</scope>
    <source>
        <strain evidence="12">KS3-K002</strain>
    </source>
</reference>
<comment type="caution">
    <text evidence="12">The sequence shown here is derived from an EMBL/GenBank/DDBJ whole genome shotgun (WGS) entry which is preliminary data.</text>
</comment>
<dbReference type="NCBIfam" id="NF001756">
    <property type="entry name" value="PRK00484.1"/>
    <property type="match status" value="1"/>
</dbReference>
<comment type="subcellular location">
    <subcellularLocation>
        <location evidence="9">Cytoplasm</location>
    </subcellularLocation>
</comment>
<evidence type="ECO:0000259" key="11">
    <source>
        <dbReference type="PROSITE" id="PS50862"/>
    </source>
</evidence>
<dbReference type="Gene3D" id="2.40.50.140">
    <property type="entry name" value="Nucleic acid-binding proteins"/>
    <property type="match status" value="1"/>
</dbReference>
<evidence type="ECO:0000256" key="7">
    <source>
        <dbReference type="ARBA" id="ARBA00023146"/>
    </source>
</evidence>
<dbReference type="SUPFAM" id="SSF55681">
    <property type="entry name" value="Class II aaRS and biotin synthetases"/>
    <property type="match status" value="1"/>
</dbReference>
<evidence type="ECO:0000256" key="8">
    <source>
        <dbReference type="ARBA" id="ARBA00048573"/>
    </source>
</evidence>
<dbReference type="InterPro" id="IPR002313">
    <property type="entry name" value="Lys-tRNA-ligase_II"/>
</dbReference>
<evidence type="ECO:0000256" key="5">
    <source>
        <dbReference type="ARBA" id="ARBA00022840"/>
    </source>
</evidence>
<dbReference type="Pfam" id="PF00152">
    <property type="entry name" value="tRNA-synt_2"/>
    <property type="match status" value="1"/>
</dbReference>
<keyword evidence="6 9" id="KW-0648">Protein biosynthesis</keyword>
<dbReference type="PROSITE" id="PS50862">
    <property type="entry name" value="AA_TRNA_LIGASE_II"/>
    <property type="match status" value="1"/>
</dbReference>
<keyword evidence="9 10" id="KW-0460">Magnesium</keyword>
<dbReference type="InterPro" id="IPR018149">
    <property type="entry name" value="Lys-tRNA-synth_II_C"/>
</dbReference>
<dbReference type="InterPro" id="IPR012340">
    <property type="entry name" value="NA-bd_OB-fold"/>
</dbReference>
<dbReference type="InterPro" id="IPR045864">
    <property type="entry name" value="aa-tRNA-synth_II/BPL/LPL"/>
</dbReference>
<dbReference type="Gene3D" id="3.30.930.10">
    <property type="entry name" value="Bira Bifunctional Protein, Domain 2"/>
    <property type="match status" value="1"/>
</dbReference>
<name>A0AAE4Z7L9_9BACT</name>
<evidence type="ECO:0000256" key="9">
    <source>
        <dbReference type="HAMAP-Rule" id="MF_00252"/>
    </source>
</evidence>
<dbReference type="AlphaFoldDB" id="A0AAE4Z7L9"/>
<dbReference type="GO" id="GO:0005829">
    <property type="term" value="C:cytosol"/>
    <property type="evidence" value="ECO:0007669"/>
    <property type="project" value="TreeGrafter"/>
</dbReference>
<dbReference type="GO" id="GO:0004824">
    <property type="term" value="F:lysine-tRNA ligase activity"/>
    <property type="evidence" value="ECO:0007669"/>
    <property type="project" value="UniProtKB-UniRule"/>
</dbReference>
<dbReference type="PRINTS" id="PR00982">
    <property type="entry name" value="TRNASYNTHLYS"/>
</dbReference>
<dbReference type="Pfam" id="PF01336">
    <property type="entry name" value="tRNA_anti-codon"/>
    <property type="match status" value="1"/>
</dbReference>
<feature type="domain" description="Aminoacyl-transfer RNA synthetases class-II family profile" evidence="11">
    <location>
        <begin position="186"/>
        <end position="502"/>
    </location>
</feature>
<sequence length="503" mass="57248">MTETGEAQHVIQARREKLGKLRELGIEPFAYRFEPDHTAARAVEEFVEGDEKPLTVRIAGRIRSLRPHGKSTFAHLEDRSGRIQLYFRKDVLGDEGYEVVRLLDLGDWIGVEGELFKTRSDEITVRVDELKLLAKTMRPLPYGKEETGESGDVVVHGGFADVESRYRQRYADLAVSSEVRELFIARSRTVQAIRGFLDERGFLEVETPILQPIYGGATASPFVTFHRALDADLYLRIADELYLKRLIVGGLERVYEIGKVFRNEGIDRTHNPEFTMLELYQAYADYHDMMELTEALMHRVVAEVADSSTLSYQGSELDFEPPWPRVTWYEALERHGSLSRSDLEGEGLREAAREAGVEDADDRARGAVLDGLFKLLVEDHLSGPVIVYDYPVELSPLAKHKRDGDADLTERFEVFVAGREIANAFSELNDPFEQRERFAAQVQMREEEGWEEAHQVDEDYLNALEYGMPPTGGMGLGIDRFVMLLTDRASIREVILFPTLRPE</sequence>
<dbReference type="Proteomes" id="UP000702544">
    <property type="component" value="Unassembled WGS sequence"/>
</dbReference>
<organism evidence="12 13">
    <name type="scientific">Candidatus Kutchimonas denitrificans</name>
    <dbReference type="NCBI Taxonomy" id="3056748"/>
    <lineage>
        <taxon>Bacteria</taxon>
        <taxon>Pseudomonadati</taxon>
        <taxon>Gemmatimonadota</taxon>
        <taxon>Gemmatimonadia</taxon>
        <taxon>Candidatus Palauibacterales</taxon>
        <taxon>Candidatus Palauibacteraceae</taxon>
        <taxon>Candidatus Kutchimonas</taxon>
    </lineage>
</organism>
<evidence type="ECO:0000313" key="13">
    <source>
        <dbReference type="Proteomes" id="UP000702544"/>
    </source>
</evidence>
<dbReference type="GO" id="GO:0000287">
    <property type="term" value="F:magnesium ion binding"/>
    <property type="evidence" value="ECO:0007669"/>
    <property type="project" value="UniProtKB-UniRule"/>
</dbReference>
<dbReference type="FunFam" id="2.40.50.140:FF:000024">
    <property type="entry name" value="Lysine--tRNA ligase"/>
    <property type="match status" value="1"/>
</dbReference>
<accession>A0AAE4Z7L9</accession>
<evidence type="ECO:0000313" key="12">
    <source>
        <dbReference type="EMBL" id="NIR75290.1"/>
    </source>
</evidence>
<keyword evidence="9" id="KW-0963">Cytoplasm</keyword>
<dbReference type="GO" id="GO:0005524">
    <property type="term" value="F:ATP binding"/>
    <property type="evidence" value="ECO:0007669"/>
    <property type="project" value="UniProtKB-UniRule"/>
</dbReference>
<keyword evidence="4 9" id="KW-0547">Nucleotide-binding</keyword>
<dbReference type="NCBIfam" id="TIGR00499">
    <property type="entry name" value="lysS_bact"/>
    <property type="match status" value="1"/>
</dbReference>
<dbReference type="InterPro" id="IPR006195">
    <property type="entry name" value="aa-tRNA-synth_II"/>
</dbReference>
<dbReference type="InterPro" id="IPR004364">
    <property type="entry name" value="Aa-tRNA-synt_II"/>
</dbReference>
<dbReference type="PANTHER" id="PTHR42918">
    <property type="entry name" value="LYSYL-TRNA SYNTHETASE"/>
    <property type="match status" value="1"/>
</dbReference>
<dbReference type="HAMAP" id="MF_00252">
    <property type="entry name" value="Lys_tRNA_synth_class2"/>
    <property type="match status" value="1"/>
</dbReference>
<feature type="binding site" evidence="9">
    <location>
        <position position="420"/>
    </location>
    <ligand>
        <name>Mg(2+)</name>
        <dbReference type="ChEBI" id="CHEBI:18420"/>
        <label>2</label>
    </ligand>
</feature>
<keyword evidence="7 9" id="KW-0030">Aminoacyl-tRNA synthetase</keyword>
<dbReference type="GO" id="GO:0000049">
    <property type="term" value="F:tRNA binding"/>
    <property type="evidence" value="ECO:0007669"/>
    <property type="project" value="TreeGrafter"/>
</dbReference>
<comment type="similarity">
    <text evidence="1 9">Belongs to the class-II aminoacyl-tRNA synthetase family.</text>
</comment>
<dbReference type="CDD" id="cd04322">
    <property type="entry name" value="LysRS_N"/>
    <property type="match status" value="1"/>
</dbReference>
<dbReference type="EC" id="6.1.1.6" evidence="9"/>
<proteinExistence type="inferred from homology"/>
<dbReference type="CDD" id="cd00775">
    <property type="entry name" value="LysRS_core"/>
    <property type="match status" value="1"/>
</dbReference>
<gene>
    <name evidence="9 12" type="primary">lysS</name>
    <name evidence="12" type="ORF">GWO12_09280</name>
</gene>
<dbReference type="InterPro" id="IPR004365">
    <property type="entry name" value="NA-bd_OB_tRNA"/>
</dbReference>
<evidence type="ECO:0000256" key="6">
    <source>
        <dbReference type="ARBA" id="ARBA00022917"/>
    </source>
</evidence>
<comment type="subunit">
    <text evidence="9">Homodimer.</text>
</comment>
<comment type="catalytic activity">
    <reaction evidence="8 9 10">
        <text>tRNA(Lys) + L-lysine + ATP = L-lysyl-tRNA(Lys) + AMP + diphosphate</text>
        <dbReference type="Rhea" id="RHEA:20792"/>
        <dbReference type="Rhea" id="RHEA-COMP:9696"/>
        <dbReference type="Rhea" id="RHEA-COMP:9697"/>
        <dbReference type="ChEBI" id="CHEBI:30616"/>
        <dbReference type="ChEBI" id="CHEBI:32551"/>
        <dbReference type="ChEBI" id="CHEBI:33019"/>
        <dbReference type="ChEBI" id="CHEBI:78442"/>
        <dbReference type="ChEBI" id="CHEBI:78529"/>
        <dbReference type="ChEBI" id="CHEBI:456215"/>
        <dbReference type="EC" id="6.1.1.6"/>
    </reaction>
</comment>